<dbReference type="Pfam" id="PF05618">
    <property type="entry name" value="Zn_protease"/>
    <property type="match status" value="1"/>
</dbReference>
<dbReference type="InterPro" id="IPR008503">
    <property type="entry name" value="Asp_endopeptidase"/>
</dbReference>
<dbReference type="Proteomes" id="UP000199608">
    <property type="component" value="Unassembled WGS sequence"/>
</dbReference>
<dbReference type="SUPFAM" id="SSF50630">
    <property type="entry name" value="Acid proteases"/>
    <property type="match status" value="1"/>
</dbReference>
<evidence type="ECO:0000313" key="3">
    <source>
        <dbReference type="EMBL" id="SDT93318.1"/>
    </source>
</evidence>
<dbReference type="Gene3D" id="2.40.70.10">
    <property type="entry name" value="Acid Proteases"/>
    <property type="match status" value="1"/>
</dbReference>
<feature type="chain" id="PRO_5011793669" evidence="1">
    <location>
        <begin position="23"/>
        <end position="170"/>
    </location>
</feature>
<dbReference type="RefSeq" id="WP_175530278.1">
    <property type="nucleotide sequence ID" value="NZ_FNLL01000003.1"/>
</dbReference>
<evidence type="ECO:0000256" key="1">
    <source>
        <dbReference type="SAM" id="SignalP"/>
    </source>
</evidence>
<keyword evidence="4" id="KW-1185">Reference proteome</keyword>
<feature type="signal peptide" evidence="1">
    <location>
        <begin position="1"/>
        <end position="22"/>
    </location>
</feature>
<dbReference type="PANTHER" id="PTHR38037">
    <property type="entry name" value="ZN_PROTEASE DOMAIN-CONTAINING PROTEIN"/>
    <property type="match status" value="1"/>
</dbReference>
<dbReference type="EMBL" id="FNLL01000003">
    <property type="protein sequence ID" value="SDT93318.1"/>
    <property type="molecule type" value="Genomic_DNA"/>
</dbReference>
<sequence length="170" mass="19505">MKKCFLILVCFSFFLSMNPVCVESKQIIGWLEMILIYPGALKIRAKMDTGAKSSSINAFNLRKFERGHEPWVNFELKTNTKKGKTKKIILEKKVLRSVKIKRRGGGLEERLVVSIEICLGNVHKEIEVSLNDRSNFNYQVLIGRTDLENDFVIDPSVTFSSKPLCKNRHN</sequence>
<protein>
    <submittedName>
        <fullName evidence="3">Uncharacterized conserved protein</fullName>
    </submittedName>
</protein>
<gene>
    <name evidence="3" type="ORF">SAMN04487931_10343</name>
</gene>
<feature type="domain" description="Retropepsin-like aspartic endopeptidase" evidence="2">
    <location>
        <begin position="27"/>
        <end position="161"/>
    </location>
</feature>
<dbReference type="AlphaFoldDB" id="A0A1H2EF09"/>
<reference evidence="4" key="1">
    <citation type="submission" date="2016-10" db="EMBL/GenBank/DDBJ databases">
        <authorList>
            <person name="Varghese N."/>
            <person name="Submissions S."/>
        </authorList>
    </citation>
    <scope>NUCLEOTIDE SEQUENCE [LARGE SCALE GENOMIC DNA]</scope>
    <source>
        <strain evidence="4">DSM 3384</strain>
    </source>
</reference>
<name>A0A1H2EF09_9BACT</name>
<dbReference type="PANTHER" id="PTHR38037:SF2">
    <property type="entry name" value="ATP-DEPENDENT ZINC PROTEASE DOMAIN-CONTAINING PROTEIN-RELATED"/>
    <property type="match status" value="1"/>
</dbReference>
<accession>A0A1H2EF09</accession>
<evidence type="ECO:0000313" key="4">
    <source>
        <dbReference type="Proteomes" id="UP000199608"/>
    </source>
</evidence>
<proteinExistence type="predicted"/>
<keyword evidence="1" id="KW-0732">Signal</keyword>
<organism evidence="3 4">
    <name type="scientific">Desulfobacula phenolica</name>
    <dbReference type="NCBI Taxonomy" id="90732"/>
    <lineage>
        <taxon>Bacteria</taxon>
        <taxon>Pseudomonadati</taxon>
        <taxon>Thermodesulfobacteriota</taxon>
        <taxon>Desulfobacteria</taxon>
        <taxon>Desulfobacterales</taxon>
        <taxon>Desulfobacteraceae</taxon>
        <taxon>Desulfobacula</taxon>
    </lineage>
</organism>
<evidence type="ECO:0000259" key="2">
    <source>
        <dbReference type="Pfam" id="PF05618"/>
    </source>
</evidence>
<dbReference type="InterPro" id="IPR021109">
    <property type="entry name" value="Peptidase_aspartic_dom_sf"/>
</dbReference>